<dbReference type="Pfam" id="PF01926">
    <property type="entry name" value="MMR_HSR1"/>
    <property type="match status" value="1"/>
</dbReference>
<dbReference type="EMBL" id="AZMC01000138">
    <property type="protein sequence ID" value="ETI89662.1"/>
    <property type="molecule type" value="Genomic_DNA"/>
</dbReference>
<organism evidence="2 3">
    <name type="scientific">Negativicoccus succinicivorans DORA_17_25</name>
    <dbReference type="NCBI Taxonomy" id="1403945"/>
    <lineage>
        <taxon>Bacteria</taxon>
        <taxon>Bacillati</taxon>
        <taxon>Bacillota</taxon>
        <taxon>Negativicutes</taxon>
        <taxon>Veillonellales</taxon>
        <taxon>Veillonellaceae</taxon>
        <taxon>Negativicoccus</taxon>
    </lineage>
</organism>
<gene>
    <name evidence="2" type="ORF">Q612_NSC00138G0002</name>
</gene>
<sequence length="38" mass="4054">MILIMGNGNVGKSTLLNALVGKEVAKTNLLPTTWKIDV</sequence>
<dbReference type="CDD" id="cd00882">
    <property type="entry name" value="Ras_like_GTPase"/>
    <property type="match status" value="1"/>
</dbReference>
<reference evidence="2 3" key="1">
    <citation type="submission" date="2013-12" db="EMBL/GenBank/DDBJ databases">
        <title>A Varibaculum cambriense genome reconstructed from a premature infant gut community with otherwise low bacterial novelty that shifts toward anaerobic metabolism during the third week of life.</title>
        <authorList>
            <person name="Brown C.T."/>
            <person name="Sharon I."/>
            <person name="Thomas B.C."/>
            <person name="Castelle C.J."/>
            <person name="Morowitz M.J."/>
            <person name="Banfield J.F."/>
        </authorList>
    </citation>
    <scope>NUCLEOTIDE SEQUENCE [LARGE SCALE GENOMIC DNA]</scope>
    <source>
        <strain evidence="3">DORA_17_25</strain>
    </source>
</reference>
<dbReference type="InterPro" id="IPR006073">
    <property type="entry name" value="GTP-bd"/>
</dbReference>
<dbReference type="Gene3D" id="3.40.50.300">
    <property type="entry name" value="P-loop containing nucleotide triphosphate hydrolases"/>
    <property type="match status" value="1"/>
</dbReference>
<dbReference type="GO" id="GO:0005525">
    <property type="term" value="F:GTP binding"/>
    <property type="evidence" value="ECO:0007669"/>
    <property type="project" value="InterPro"/>
</dbReference>
<evidence type="ECO:0000259" key="1">
    <source>
        <dbReference type="Pfam" id="PF01926"/>
    </source>
</evidence>
<feature type="non-terminal residue" evidence="2">
    <location>
        <position position="38"/>
    </location>
</feature>
<evidence type="ECO:0000313" key="3">
    <source>
        <dbReference type="Proteomes" id="UP000018840"/>
    </source>
</evidence>
<dbReference type="InterPro" id="IPR027417">
    <property type="entry name" value="P-loop_NTPase"/>
</dbReference>
<dbReference type="Proteomes" id="UP000018840">
    <property type="component" value="Unassembled WGS sequence"/>
</dbReference>
<evidence type="ECO:0000313" key="2">
    <source>
        <dbReference type="EMBL" id="ETI89662.1"/>
    </source>
</evidence>
<feature type="domain" description="G" evidence="1">
    <location>
        <begin position="2"/>
        <end position="33"/>
    </location>
</feature>
<comment type="caution">
    <text evidence="2">The sequence shown here is derived from an EMBL/GenBank/DDBJ whole genome shotgun (WGS) entry which is preliminary data.</text>
</comment>
<dbReference type="SUPFAM" id="SSF52540">
    <property type="entry name" value="P-loop containing nucleoside triphosphate hydrolases"/>
    <property type="match status" value="1"/>
</dbReference>
<accession>W1U787</accession>
<name>W1U787_9FIRM</name>
<dbReference type="AlphaFoldDB" id="W1U787"/>
<proteinExistence type="predicted"/>
<protein>
    <recommendedName>
        <fullName evidence="1">G domain-containing protein</fullName>
    </recommendedName>
</protein>